<evidence type="ECO:0000313" key="2">
    <source>
        <dbReference type="EMBL" id="QPK12580.1"/>
    </source>
</evidence>
<dbReference type="RefSeq" id="WP_167860698.1">
    <property type="nucleotide sequence ID" value="NZ_CP064935.1"/>
</dbReference>
<feature type="region of interest" description="Disordered" evidence="1">
    <location>
        <begin position="90"/>
        <end position="122"/>
    </location>
</feature>
<organism evidence="2 3">
    <name type="scientific">Rhizobium phaseoli</name>
    <dbReference type="NCBI Taxonomy" id="396"/>
    <lineage>
        <taxon>Bacteria</taxon>
        <taxon>Pseudomonadati</taxon>
        <taxon>Pseudomonadota</taxon>
        <taxon>Alphaproteobacteria</taxon>
        <taxon>Hyphomicrobiales</taxon>
        <taxon>Rhizobiaceae</taxon>
        <taxon>Rhizobium/Agrobacterium group</taxon>
        <taxon>Rhizobium</taxon>
    </lineage>
</organism>
<dbReference type="AlphaFoldDB" id="A0A7X6IYQ3"/>
<accession>A0A7X6IYQ3</accession>
<protein>
    <submittedName>
        <fullName evidence="2">Uncharacterized protein</fullName>
    </submittedName>
</protein>
<geneLocation type="plasmid" evidence="2 3">
    <name>pBS3d</name>
</geneLocation>
<name>A0A7X6IYQ3_9HYPH</name>
<keyword evidence="2" id="KW-0614">Plasmid</keyword>
<sequence>MAKLHQKIRDITECYLRIRERQAPETEPANLKLSAMSCRNGRILTVKRQTTKDAILTVDFEDGDRDHQVAGKLKGVRLGEDEIVRHVERLHQERANSRSMAPKRPGAGRDHRDGAARAAAAC</sequence>
<evidence type="ECO:0000313" key="3">
    <source>
        <dbReference type="Proteomes" id="UP000540266"/>
    </source>
</evidence>
<evidence type="ECO:0000256" key="1">
    <source>
        <dbReference type="SAM" id="MobiDB-lite"/>
    </source>
</evidence>
<gene>
    <name evidence="2" type="ORF">HER27_031845</name>
</gene>
<dbReference type="EMBL" id="CP064935">
    <property type="protein sequence ID" value="QPK12580.1"/>
    <property type="molecule type" value="Genomic_DNA"/>
</dbReference>
<proteinExistence type="predicted"/>
<dbReference type="Proteomes" id="UP000540266">
    <property type="component" value="Plasmid pBS3d"/>
</dbReference>
<reference evidence="2 3" key="1">
    <citation type="submission" date="2020-11" db="EMBL/GenBank/DDBJ databases">
        <title>Indigenous Rhizobia Nodulating Common beans in Western Kenya.</title>
        <authorList>
            <person name="Wekesa C.S."/>
            <person name="Oelmueller R."/>
            <person name="Furch A.C."/>
        </authorList>
    </citation>
    <scope>NUCLEOTIDE SEQUENCE [LARGE SCALE GENOMIC DNA]</scope>
    <source>
        <strain evidence="3">BS3</strain>
        <plasmid evidence="2 3">pBS3d</plasmid>
    </source>
</reference>